<dbReference type="PROSITE" id="PS51192">
    <property type="entry name" value="HELICASE_ATP_BIND_1"/>
    <property type="match status" value="1"/>
</dbReference>
<dbReference type="CDD" id="cd18012">
    <property type="entry name" value="DEXQc_arch_SWI2_SNF2"/>
    <property type="match status" value="1"/>
</dbReference>
<dbReference type="InterPro" id="IPR013663">
    <property type="entry name" value="Helicase_SWF/SNF/SWI_bac"/>
</dbReference>
<dbReference type="STRING" id="720554.Clocl_2791"/>
<keyword evidence="2" id="KW-0479">Metal-binding</keyword>
<dbReference type="Proteomes" id="UP000005435">
    <property type="component" value="Chromosome"/>
</dbReference>
<dbReference type="GO" id="GO:0016787">
    <property type="term" value="F:hydrolase activity"/>
    <property type="evidence" value="ECO:0007669"/>
    <property type="project" value="UniProtKB-KW"/>
</dbReference>
<sequence length="1096" mass="128040">MQTFSYKYIQRLIDDIGVYIHGMKIVDRVDEFEYSEDTGIITATVHGTYPYEVEIEMRGNDNIKSYRCECEAFKSCFGACKHIVAVLLYANQYFEEERRKMPFFYDGFLQDTKYQKNVLTDDNDFYLPISQLGINLNKKSQKVNLWIEQNIVPGTTYTPSYLEIHCKIGIEKPYKVKDFIALIEAKNSNKPLYYGKNFTFEPDTMFFSGVDKEVFEFIEKLYFKEKYEREFHNPYSHYNSREFGSVRPGRVVLVEEKMKNYLDIVKDSGIPVYIFQRIDSPCKIHDDLEMDIKIKEVDDFLVLEADYSKDIKIMPLTRDFELVLDPYKRNIYRISEDKARLLKNIHRIRLEKKTPVFKITKAEQQQFVRNFLKPYGEKLNVQMDESLKKKMAQKDLVAKVYFDAIENGISAKIEYWYEDMVINPLIRGSNREDTYYMRDFEKEERILDLLKSAGMYENDGRMVLYDEEEIAELFENKIEQLKELAEVYYSEDFKKIQIRPLKKVQVGVRLNTESELLEVDFDIDEFDDAELYKLFHSVREKKKYYRLKDGTILRIDSQELINVAKLIDDLSLDLKQFEGGVLPLPANRALFIDNYVNERKMANVTKNEGFKRLVHDITNPKDMEFPIDEGLAKILRDYQKIGYKWLKTLSSYGFGGILADDMGLGKTLQVLAFVKEERKKDRRPCLVVAPTSLVYNWKWEAEKFVPDLKVEVIHGTKAERDRLLKSCDGSDIIVTSYGSLKRDIETYRKMNFSYVFVDEAQHIKNPNTLNANSVKSLKARGYFALTGTPIENSLTELWSIFDFIMPGYLMSHNSFVQKFERPIVQNNDKEKLNTLSKFIKPFVLRRLKNDVLKELPEKVESKVIADMTSEQKKLYAAYLKQAQREVAAEIKARGIEKSKIKILALMMRLRQICCHPAMFIEDYKGGSGKMEALLEIVETSVDSGHRLLLFSQFTSMLEIIGKAFKESGKSYFYLDGSTKAQDRMDMVKRFNGGERDMFLISLKAGGTGLNLTGADVVVHYDPWWNPAVEDQATDRAYRIGQTKNVQVFKIITRGTIEEKIFEMQEKKRGLINDVIQPGETFLTRLSEEEIRDLFQI</sequence>
<dbReference type="HOGENOM" id="CLU_000315_21_1_9"/>
<dbReference type="OrthoDB" id="9814088at2"/>
<dbReference type="AlphaFoldDB" id="G8M335"/>
<dbReference type="SUPFAM" id="SSF52540">
    <property type="entry name" value="P-loop containing nucleoside triphosphate hydrolases"/>
    <property type="match status" value="2"/>
</dbReference>
<dbReference type="RefSeq" id="WP_014255894.1">
    <property type="nucleotide sequence ID" value="NC_016627.1"/>
</dbReference>
<feature type="domain" description="Helicase ATP-binding" evidence="5">
    <location>
        <begin position="647"/>
        <end position="807"/>
    </location>
</feature>
<dbReference type="KEGG" id="ccl:Clocl_2791"/>
<feature type="domain" description="Helicase C-terminal" evidence="6">
    <location>
        <begin position="929"/>
        <end position="1086"/>
    </location>
</feature>
<feature type="coiled-coil region" evidence="3">
    <location>
        <begin position="464"/>
        <end position="491"/>
    </location>
</feature>
<dbReference type="GO" id="GO:0008270">
    <property type="term" value="F:zinc ion binding"/>
    <property type="evidence" value="ECO:0007669"/>
    <property type="project" value="UniProtKB-KW"/>
</dbReference>
<name>G8M335_ACECE</name>
<reference evidence="7 8" key="2">
    <citation type="journal article" date="2012" name="Stand. Genomic Sci.">
        <title>Complete Genome Sequence of Clostridium clariflavum DSM 19732.</title>
        <authorList>
            <person name="Izquierdo J.A."/>
            <person name="Goodwin L."/>
            <person name="Davenport K.W."/>
            <person name="Teshima H."/>
            <person name="Bruce D."/>
            <person name="Detter C."/>
            <person name="Tapia R."/>
            <person name="Han S."/>
            <person name="Land M."/>
            <person name="Hauser L."/>
            <person name="Jeffries C.D."/>
            <person name="Han J."/>
            <person name="Pitluck S."/>
            <person name="Nolan M."/>
            <person name="Chen A."/>
            <person name="Huntemann M."/>
            <person name="Mavromatis K."/>
            <person name="Mikhailova N."/>
            <person name="Liolios K."/>
            <person name="Woyke T."/>
            <person name="Lynd L.R."/>
        </authorList>
    </citation>
    <scope>NUCLEOTIDE SEQUENCE [LARGE SCALE GENOMIC DNA]</scope>
    <source>
        <strain evidence="8">DSM 19732 / NBRC 101661 / EBR45</strain>
    </source>
</reference>
<dbReference type="Pfam" id="PF00271">
    <property type="entry name" value="Helicase_C"/>
    <property type="match status" value="1"/>
</dbReference>
<dbReference type="InterPro" id="IPR049730">
    <property type="entry name" value="SNF2/RAD54-like_C"/>
</dbReference>
<dbReference type="SMART" id="SM00487">
    <property type="entry name" value="DEXDc"/>
    <property type="match status" value="1"/>
</dbReference>
<reference evidence="8" key="1">
    <citation type="submission" date="2011-12" db="EMBL/GenBank/DDBJ databases">
        <title>Complete sequence of Clostridium clariflavum DSM 19732.</title>
        <authorList>
            <consortium name="US DOE Joint Genome Institute"/>
            <person name="Lucas S."/>
            <person name="Han J."/>
            <person name="Lapidus A."/>
            <person name="Cheng J.-F."/>
            <person name="Goodwin L."/>
            <person name="Pitluck S."/>
            <person name="Peters L."/>
            <person name="Teshima H."/>
            <person name="Detter J.C."/>
            <person name="Han C."/>
            <person name="Tapia R."/>
            <person name="Land M."/>
            <person name="Hauser L."/>
            <person name="Kyrpides N."/>
            <person name="Ivanova N."/>
            <person name="Pagani I."/>
            <person name="Kitzmiller T."/>
            <person name="Lynd L."/>
            <person name="Izquierdo J."/>
            <person name="Woyke T."/>
        </authorList>
    </citation>
    <scope>NUCLEOTIDE SEQUENCE [LARGE SCALE GENOMIC DNA]</scope>
    <source>
        <strain evidence="8">DSM 19732 / NBRC 101661 / EBR45</strain>
    </source>
</reference>
<evidence type="ECO:0000259" key="6">
    <source>
        <dbReference type="PROSITE" id="PS51194"/>
    </source>
</evidence>
<keyword evidence="3" id="KW-0175">Coiled coil</keyword>
<dbReference type="CDD" id="cd18793">
    <property type="entry name" value="SF2_C_SNF"/>
    <property type="match status" value="1"/>
</dbReference>
<evidence type="ECO:0000256" key="2">
    <source>
        <dbReference type="PROSITE-ProRule" id="PRU00325"/>
    </source>
</evidence>
<dbReference type="InterPro" id="IPR038718">
    <property type="entry name" value="SNF2-like_sf"/>
</dbReference>
<gene>
    <name evidence="7" type="ordered locus">Clocl_2791</name>
</gene>
<dbReference type="GO" id="GO:0004386">
    <property type="term" value="F:helicase activity"/>
    <property type="evidence" value="ECO:0007669"/>
    <property type="project" value="UniProtKB-KW"/>
</dbReference>
<dbReference type="SMART" id="SM00490">
    <property type="entry name" value="HELICc"/>
    <property type="match status" value="1"/>
</dbReference>
<dbReference type="Pfam" id="PF08455">
    <property type="entry name" value="SNF2_assoc"/>
    <property type="match status" value="1"/>
</dbReference>
<dbReference type="InterPro" id="IPR007527">
    <property type="entry name" value="Znf_SWIM"/>
</dbReference>
<keyword evidence="7" id="KW-0067">ATP-binding</keyword>
<protein>
    <submittedName>
        <fullName evidence="7">DNA/RNA helicase, superfamily II, SNF2 family</fullName>
    </submittedName>
</protein>
<dbReference type="Pfam" id="PF04434">
    <property type="entry name" value="SWIM"/>
    <property type="match status" value="1"/>
</dbReference>
<dbReference type="InterPro" id="IPR001650">
    <property type="entry name" value="Helicase_C-like"/>
</dbReference>
<keyword evidence="7" id="KW-0547">Nucleotide-binding</keyword>
<dbReference type="eggNOG" id="COG0553">
    <property type="taxonomic scope" value="Bacteria"/>
</dbReference>
<dbReference type="InterPro" id="IPR000330">
    <property type="entry name" value="SNF2_N"/>
</dbReference>
<organism evidence="7 8">
    <name type="scientific">Acetivibrio clariflavus (strain DSM 19732 / NBRC 101661 / EBR45)</name>
    <name type="common">Clostridium clariflavum</name>
    <dbReference type="NCBI Taxonomy" id="720554"/>
    <lineage>
        <taxon>Bacteria</taxon>
        <taxon>Bacillati</taxon>
        <taxon>Bacillota</taxon>
        <taxon>Clostridia</taxon>
        <taxon>Eubacteriales</taxon>
        <taxon>Oscillospiraceae</taxon>
        <taxon>Acetivibrio</taxon>
    </lineage>
</organism>
<keyword evidence="1" id="KW-0378">Hydrolase</keyword>
<dbReference type="InterPro" id="IPR027417">
    <property type="entry name" value="P-loop_NTPase"/>
</dbReference>
<dbReference type="FunFam" id="3.40.50.10810:FF:000054">
    <property type="entry name" value="Helicase, Snf2 family"/>
    <property type="match status" value="1"/>
</dbReference>
<proteinExistence type="predicted"/>
<dbReference type="GO" id="GO:0005524">
    <property type="term" value="F:ATP binding"/>
    <property type="evidence" value="ECO:0007669"/>
    <property type="project" value="InterPro"/>
</dbReference>
<keyword evidence="2" id="KW-0862">Zinc</keyword>
<dbReference type="EMBL" id="CP003065">
    <property type="protein sequence ID" value="AEV69344.1"/>
    <property type="molecule type" value="Genomic_DNA"/>
</dbReference>
<evidence type="ECO:0000313" key="7">
    <source>
        <dbReference type="EMBL" id="AEV69344.1"/>
    </source>
</evidence>
<evidence type="ECO:0000313" key="8">
    <source>
        <dbReference type="Proteomes" id="UP000005435"/>
    </source>
</evidence>
<dbReference type="PROSITE" id="PS51194">
    <property type="entry name" value="HELICASE_CTER"/>
    <property type="match status" value="1"/>
</dbReference>
<evidence type="ECO:0000259" key="4">
    <source>
        <dbReference type="PROSITE" id="PS50966"/>
    </source>
</evidence>
<evidence type="ECO:0000256" key="3">
    <source>
        <dbReference type="SAM" id="Coils"/>
    </source>
</evidence>
<dbReference type="PANTHER" id="PTHR10799">
    <property type="entry name" value="SNF2/RAD54 HELICASE FAMILY"/>
    <property type="match status" value="1"/>
</dbReference>
<evidence type="ECO:0000259" key="5">
    <source>
        <dbReference type="PROSITE" id="PS51192"/>
    </source>
</evidence>
<accession>G8M335</accession>
<keyword evidence="2" id="KW-0863">Zinc-finger</keyword>
<dbReference type="PROSITE" id="PS50966">
    <property type="entry name" value="ZF_SWIM"/>
    <property type="match status" value="1"/>
</dbReference>
<keyword evidence="7" id="KW-0347">Helicase</keyword>
<dbReference type="eggNOG" id="COG4715">
    <property type="taxonomic scope" value="Bacteria"/>
</dbReference>
<dbReference type="Gene3D" id="3.40.50.10810">
    <property type="entry name" value="Tandem AAA-ATPase domain"/>
    <property type="match status" value="1"/>
</dbReference>
<dbReference type="InterPro" id="IPR014001">
    <property type="entry name" value="Helicase_ATP-bd"/>
</dbReference>
<dbReference type="FunFam" id="3.40.50.300:FF:000533">
    <property type="entry name" value="Helicase, Snf2 family"/>
    <property type="match status" value="1"/>
</dbReference>
<feature type="domain" description="SWIM-type" evidence="4">
    <location>
        <begin position="51"/>
        <end position="91"/>
    </location>
</feature>
<dbReference type="Gene3D" id="3.40.50.300">
    <property type="entry name" value="P-loop containing nucleotide triphosphate hydrolases"/>
    <property type="match status" value="1"/>
</dbReference>
<evidence type="ECO:0000256" key="1">
    <source>
        <dbReference type="ARBA" id="ARBA00022801"/>
    </source>
</evidence>
<dbReference type="Pfam" id="PF00176">
    <property type="entry name" value="SNF2-rel_dom"/>
    <property type="match status" value="1"/>
</dbReference>
<keyword evidence="8" id="KW-1185">Reference proteome</keyword>